<dbReference type="GeneID" id="95567591"/>
<accession>E8M1W4</accession>
<protein>
    <recommendedName>
        <fullName evidence="3">Cellulose synthase operon protein YhjQ</fullName>
    </recommendedName>
</protein>
<dbReference type="AlphaFoldDB" id="E8M1W4"/>
<evidence type="ECO:0008006" key="3">
    <source>
        <dbReference type="Google" id="ProtNLM"/>
    </source>
</evidence>
<comment type="caution">
    <text evidence="1">The sequence shown here is derived from an EMBL/GenBank/DDBJ whole genome shotgun (WGS) entry which is preliminary data.</text>
</comment>
<name>E8M1W4_PHOS4</name>
<sequence>MKRLLIVSLRKGCGATTVTANLAQTLVKINKQVLAVDLSPENLLRFHLGLTLSERDGWAARMLVEEPFIEAGYQSPLGVSFLPFGQLNDQQRATFSEVGGDVMSQLGNTLLQVEQEEQWQLFHGELELLESPAGRDLIDSMDRVFVVLNAEAMSYAALQSQLQRNPIIAELLDSNKMRFLLNKYQPETEVGRDFMLVLKNELQSALAPVYLHLDTALLESAANLTTVQHHSASSQAAKDFQSLAFWCVSALSNPSY</sequence>
<dbReference type="RefSeq" id="WP_008073016.1">
    <property type="nucleotide sequence ID" value="NZ_AEVT01000008.1"/>
</dbReference>
<organism evidence="1 2">
    <name type="scientific">Vibrio sinaloensis DSM 21326</name>
    <dbReference type="NCBI Taxonomy" id="945550"/>
    <lineage>
        <taxon>Bacteria</taxon>
        <taxon>Pseudomonadati</taxon>
        <taxon>Pseudomonadota</taxon>
        <taxon>Gammaproteobacteria</taxon>
        <taxon>Vibrionales</taxon>
        <taxon>Vibrionaceae</taxon>
        <taxon>Vibrio</taxon>
        <taxon>Vibrio oreintalis group</taxon>
    </lineage>
</organism>
<dbReference type="NCBIfam" id="TIGR03371">
    <property type="entry name" value="cellulose_yhjQ"/>
    <property type="match status" value="1"/>
</dbReference>
<dbReference type="Pfam" id="PF06564">
    <property type="entry name" value="CBP_BcsQ"/>
    <property type="match status" value="1"/>
</dbReference>
<evidence type="ECO:0000313" key="2">
    <source>
        <dbReference type="Proteomes" id="UP000006228"/>
    </source>
</evidence>
<reference evidence="1 2" key="1">
    <citation type="journal article" date="2012" name="Int. J. Syst. Evol. Microbiol.">
        <title>Vibrio caribbeanicus sp. nov., isolated from the marine sponge Scleritoderma cyanea.</title>
        <authorList>
            <person name="Hoffmann M."/>
            <person name="Monday S.R."/>
            <person name="Allard M.W."/>
            <person name="Strain E.A."/>
            <person name="Whittaker P."/>
            <person name="Naum M."/>
            <person name="McCarthy P.J."/>
            <person name="Lopez J.V."/>
            <person name="Fischer M."/>
            <person name="Brown E.W."/>
        </authorList>
    </citation>
    <scope>NUCLEOTIDE SEQUENCE [LARGE SCALE GENOMIC DNA]</scope>
    <source>
        <strain evidence="2">DSMZ 21326</strain>
    </source>
</reference>
<dbReference type="OrthoDB" id="5288747at2"/>
<dbReference type="InterPro" id="IPR017746">
    <property type="entry name" value="Cellulose_synthase_operon_BcsQ"/>
</dbReference>
<evidence type="ECO:0000313" key="1">
    <source>
        <dbReference type="EMBL" id="EGA71978.1"/>
    </source>
</evidence>
<dbReference type="InterPro" id="IPR027417">
    <property type="entry name" value="P-loop_NTPase"/>
</dbReference>
<proteinExistence type="predicted"/>
<dbReference type="Gene3D" id="3.40.50.300">
    <property type="entry name" value="P-loop containing nucleotide triphosphate hydrolases"/>
    <property type="match status" value="1"/>
</dbReference>
<dbReference type="Proteomes" id="UP000006228">
    <property type="component" value="Unassembled WGS sequence"/>
</dbReference>
<dbReference type="EMBL" id="AEVT01000008">
    <property type="protein sequence ID" value="EGA71978.1"/>
    <property type="molecule type" value="Genomic_DNA"/>
</dbReference>
<dbReference type="SUPFAM" id="SSF52540">
    <property type="entry name" value="P-loop containing nucleoside triphosphate hydrolases"/>
    <property type="match status" value="1"/>
</dbReference>
<dbReference type="eggNOG" id="COG0455">
    <property type="taxonomic scope" value="Bacteria"/>
</dbReference>
<gene>
    <name evidence="1" type="ORF">VISI1226_01935</name>
</gene>